<dbReference type="SUPFAM" id="SSF52091">
    <property type="entry name" value="SpoIIaa-like"/>
    <property type="match status" value="1"/>
</dbReference>
<reference evidence="2" key="1">
    <citation type="submission" date="2022-07" db="EMBL/GenBank/DDBJ databases">
        <title>Alkalimarinus sp. nov., isolated from gut of a Alitta virens.</title>
        <authorList>
            <person name="Yang A.I."/>
            <person name="Shin N.-R."/>
        </authorList>
    </citation>
    <scope>NUCLEOTIDE SEQUENCE</scope>
    <source>
        <strain evidence="2">FA028</strain>
    </source>
</reference>
<keyword evidence="3" id="KW-1185">Reference proteome</keyword>
<feature type="domain" description="STAS" evidence="1">
    <location>
        <begin position="3"/>
        <end position="99"/>
    </location>
</feature>
<dbReference type="KEGG" id="asem:NNL22_07860"/>
<evidence type="ECO:0000313" key="3">
    <source>
        <dbReference type="Proteomes" id="UP001164472"/>
    </source>
</evidence>
<evidence type="ECO:0000313" key="2">
    <source>
        <dbReference type="EMBL" id="UZW76489.1"/>
    </source>
</evidence>
<dbReference type="RefSeq" id="WP_251811769.1">
    <property type="nucleotide sequence ID" value="NZ_CP101527.1"/>
</dbReference>
<dbReference type="InterPro" id="IPR002645">
    <property type="entry name" value="STAS_dom"/>
</dbReference>
<dbReference type="Gene3D" id="3.30.750.24">
    <property type="entry name" value="STAS domain"/>
    <property type="match status" value="1"/>
</dbReference>
<dbReference type="PROSITE" id="PS50801">
    <property type="entry name" value="STAS"/>
    <property type="match status" value="1"/>
</dbReference>
<accession>A0A9E8KR17</accession>
<dbReference type="Pfam" id="PF01740">
    <property type="entry name" value="STAS"/>
    <property type="match status" value="1"/>
</dbReference>
<gene>
    <name evidence="2" type="ORF">NNL22_07860</name>
</gene>
<dbReference type="AlphaFoldDB" id="A0A9E8KR17"/>
<proteinExistence type="predicted"/>
<protein>
    <submittedName>
        <fullName evidence="2">STAS domain-containing protein</fullName>
    </submittedName>
</protein>
<organism evidence="2 3">
    <name type="scientific">Alkalimarinus sediminis</name>
    <dbReference type="NCBI Taxonomy" id="1632866"/>
    <lineage>
        <taxon>Bacteria</taxon>
        <taxon>Pseudomonadati</taxon>
        <taxon>Pseudomonadota</taxon>
        <taxon>Gammaproteobacteria</taxon>
        <taxon>Alteromonadales</taxon>
        <taxon>Alteromonadaceae</taxon>
        <taxon>Alkalimarinus</taxon>
    </lineage>
</organism>
<dbReference type="EMBL" id="CP101527">
    <property type="protein sequence ID" value="UZW76489.1"/>
    <property type="molecule type" value="Genomic_DNA"/>
</dbReference>
<dbReference type="Proteomes" id="UP001164472">
    <property type="component" value="Chromosome"/>
</dbReference>
<dbReference type="InterPro" id="IPR036513">
    <property type="entry name" value="STAS_dom_sf"/>
</dbReference>
<name>A0A9E8KR17_9ALTE</name>
<dbReference type="CDD" id="cd07043">
    <property type="entry name" value="STAS_anti-anti-sigma_factors"/>
    <property type="match status" value="1"/>
</dbReference>
<sequence>MSVLSKASADGGELVISVLGTFDFSCVQDFRTSYNTDKQYKKYTIDMAKVDHIDSSALGMLLNMKKTVGEATPITISNCKPNIKKIFVISRFDKKFDFS</sequence>
<evidence type="ECO:0000259" key="1">
    <source>
        <dbReference type="PROSITE" id="PS50801"/>
    </source>
</evidence>